<organism evidence="1 2">
    <name type="scientific">Octadecabacter antarcticus 307</name>
    <dbReference type="NCBI Taxonomy" id="391626"/>
    <lineage>
        <taxon>Bacteria</taxon>
        <taxon>Pseudomonadati</taxon>
        <taxon>Pseudomonadota</taxon>
        <taxon>Alphaproteobacteria</taxon>
        <taxon>Rhodobacterales</taxon>
        <taxon>Roseobacteraceae</taxon>
        <taxon>Octadecabacter</taxon>
    </lineage>
</organism>
<dbReference type="AlphaFoldDB" id="M9R1Q7"/>
<name>M9R1Q7_9RHOB</name>
<protein>
    <recommendedName>
        <fullName evidence="3">Peptidase M10 serralysin C-terminal domain-containing protein</fullName>
    </recommendedName>
</protein>
<dbReference type="RefSeq" id="WP_015498597.1">
    <property type="nucleotide sequence ID" value="NC_020911.1"/>
</dbReference>
<dbReference type="KEGG" id="oat:OAN307_c08330"/>
<dbReference type="OrthoDB" id="7724872at2"/>
<dbReference type="Proteomes" id="UP000005307">
    <property type="component" value="Chromosome"/>
</dbReference>
<keyword evidence="2" id="KW-1185">Reference proteome</keyword>
<evidence type="ECO:0008006" key="3">
    <source>
        <dbReference type="Google" id="ProtNLM"/>
    </source>
</evidence>
<evidence type="ECO:0000313" key="1">
    <source>
        <dbReference type="EMBL" id="AGI66554.1"/>
    </source>
</evidence>
<gene>
    <name evidence="1" type="ORF">OAN307_c08330</name>
</gene>
<reference evidence="1 2" key="1">
    <citation type="journal article" date="2013" name="PLoS ONE">
        <title>Poles Apart: Arctic and Antarctic Octadecabacter strains Share High Genome Plasticity and a New Type of Xanthorhodopsin.</title>
        <authorList>
            <person name="Vollmers J."/>
            <person name="Voget S."/>
            <person name="Dietrich S."/>
            <person name="Gollnow K."/>
            <person name="Smits M."/>
            <person name="Meyer K."/>
            <person name="Brinkhoff T."/>
            <person name="Simon M."/>
            <person name="Daniel R."/>
        </authorList>
    </citation>
    <scope>NUCLEOTIDE SEQUENCE [LARGE SCALE GENOMIC DNA]</scope>
    <source>
        <strain evidence="1 2">307</strain>
    </source>
</reference>
<dbReference type="EMBL" id="CP003740">
    <property type="protein sequence ID" value="AGI66554.1"/>
    <property type="molecule type" value="Genomic_DNA"/>
</dbReference>
<accession>M9R1Q7</accession>
<dbReference type="PRINTS" id="PR00313">
    <property type="entry name" value="CABNDNGRPT"/>
</dbReference>
<dbReference type="HOGENOM" id="CLU_1702465_0_0_5"/>
<sequence length="154" mass="16106">MTDLPQEKGSTADSGACDDAISVYASGTAIGGDGDDTITYTSHPYNDGDGTAFAQGGAGADTFQIGHFRLDGTPPDDIYLQINDFDPDEDILRVRPENIDGTNVNDISVRKDAGGAFTDIVVSYEARANDSDVSILVIRLDGTTGVTADQIVLG</sequence>
<evidence type="ECO:0000313" key="2">
    <source>
        <dbReference type="Proteomes" id="UP000005307"/>
    </source>
</evidence>
<proteinExistence type="predicted"/>